<accession>A0A317ZT52</accession>
<comment type="caution">
    <text evidence="2">The sequence shown here is derived from an EMBL/GenBank/DDBJ whole genome shotgun (WGS) entry which is preliminary data.</text>
</comment>
<dbReference type="AlphaFoldDB" id="A0A317ZT52"/>
<dbReference type="EMBL" id="QHLY01000012">
    <property type="protein sequence ID" value="PXA68928.1"/>
    <property type="molecule type" value="Genomic_DNA"/>
</dbReference>
<dbReference type="OrthoDB" id="3252095at2"/>
<name>A0A317ZT52_9MICO</name>
<dbReference type="InterPro" id="IPR025164">
    <property type="entry name" value="Toastrack_DUF4097"/>
</dbReference>
<reference evidence="2 3" key="1">
    <citation type="submission" date="2018-05" db="EMBL/GenBank/DDBJ databases">
        <title>Genetic diversity of glacier-inhabiting Cryobacterium bacteria in China and description of Cryobacterium mengkeensis sp. nov. and Arthrobacter glacialis sp. nov.</title>
        <authorList>
            <person name="Liu Q."/>
            <person name="Xin Y.-H."/>
        </authorList>
    </citation>
    <scope>NUCLEOTIDE SEQUENCE [LARGE SCALE GENOMIC DNA]</scope>
    <source>
        <strain evidence="2 3">SK-1</strain>
    </source>
</reference>
<evidence type="ECO:0000313" key="3">
    <source>
        <dbReference type="Proteomes" id="UP000246722"/>
    </source>
</evidence>
<dbReference type="RefSeq" id="WP_110128575.1">
    <property type="nucleotide sequence ID" value="NZ_QHLY01000012.1"/>
</dbReference>
<evidence type="ECO:0000259" key="1">
    <source>
        <dbReference type="Pfam" id="PF13349"/>
    </source>
</evidence>
<sequence length="287" mass="29511">MTAFDTTGPVELTVDLSIRSDIWITAVDRPEATVMIRPRNPSRSLDATAAAQIAVDFADNRLRVGFKHLRLRNWLTDGGAVDVTIEVPIGSSLDLSSGMGTLDADGEFGAAVLRSGMGTVRIDQCGSLRAKTGQGDVTVGGATGQVDISTGTGKVRIGAIEGSAVIKNANGETQIGSVTDTLKVSAANGDIIIDRADGDITVKASNGSVHIGDIGRGALTLATAAGTIAVGIRPGAAAWLDLNTKFGRVRNTLAVGDGPGTAGDTVQVRARSSYGDITVHRSERSDT</sequence>
<feature type="domain" description="DUF4097" evidence="1">
    <location>
        <begin position="77"/>
        <end position="279"/>
    </location>
</feature>
<organism evidence="2 3">
    <name type="scientific">Cryobacterium arcticum</name>
    <dbReference type="NCBI Taxonomy" id="670052"/>
    <lineage>
        <taxon>Bacteria</taxon>
        <taxon>Bacillati</taxon>
        <taxon>Actinomycetota</taxon>
        <taxon>Actinomycetes</taxon>
        <taxon>Micrococcales</taxon>
        <taxon>Microbacteriaceae</taxon>
        <taxon>Cryobacterium</taxon>
    </lineage>
</organism>
<dbReference type="Proteomes" id="UP000246722">
    <property type="component" value="Unassembled WGS sequence"/>
</dbReference>
<protein>
    <recommendedName>
        <fullName evidence="1">DUF4097 domain-containing protein</fullName>
    </recommendedName>
</protein>
<keyword evidence="3" id="KW-1185">Reference proteome</keyword>
<proteinExistence type="predicted"/>
<dbReference type="Pfam" id="PF13349">
    <property type="entry name" value="DUF4097"/>
    <property type="match status" value="1"/>
</dbReference>
<evidence type="ECO:0000313" key="2">
    <source>
        <dbReference type="EMBL" id="PXA68928.1"/>
    </source>
</evidence>
<gene>
    <name evidence="2" type="ORF">CTB96_17830</name>
</gene>